<dbReference type="PANTHER" id="PTHR46743">
    <property type="entry name" value="TEICHOIC ACIDS EXPORT ATP-BINDING PROTEIN TAGH"/>
    <property type="match status" value="1"/>
</dbReference>
<comment type="similarity">
    <text evidence="1">Belongs to the ABC transporter superfamily.</text>
</comment>
<dbReference type="Pfam" id="PF00005">
    <property type="entry name" value="ABC_tran"/>
    <property type="match status" value="1"/>
</dbReference>
<gene>
    <name evidence="8" type="primary">btuD_1</name>
    <name evidence="8" type="ORF">R54767_00031</name>
</gene>
<dbReference type="InterPro" id="IPR015860">
    <property type="entry name" value="ABC_transpr_TagH-like"/>
</dbReference>
<dbReference type="SUPFAM" id="SSF52540">
    <property type="entry name" value="P-loop containing nucleoside triphosphate hydrolases"/>
    <property type="match status" value="1"/>
</dbReference>
<keyword evidence="2" id="KW-0813">Transport</keyword>
<dbReference type="Pfam" id="PF14524">
    <property type="entry name" value="Wzt_C"/>
    <property type="match status" value="1"/>
</dbReference>
<dbReference type="InterPro" id="IPR050683">
    <property type="entry name" value="Bact_Polysacc_Export_ATP-bd"/>
</dbReference>
<feature type="domain" description="ABC transporter" evidence="7">
    <location>
        <begin position="33"/>
        <end position="257"/>
    </location>
</feature>
<proteinExistence type="inferred from homology"/>
<evidence type="ECO:0000256" key="4">
    <source>
        <dbReference type="ARBA" id="ARBA00022519"/>
    </source>
</evidence>
<evidence type="ECO:0000259" key="7">
    <source>
        <dbReference type="PROSITE" id="PS50893"/>
    </source>
</evidence>
<reference evidence="8 9" key="1">
    <citation type="submission" date="2021-04" db="EMBL/GenBank/DDBJ databases">
        <authorList>
            <person name="Vanwijnsberghe S."/>
        </authorList>
    </citation>
    <scope>NUCLEOTIDE SEQUENCE [LARGE SCALE GENOMIC DNA]</scope>
    <source>
        <strain evidence="8 9">LMG 32171</strain>
    </source>
</reference>
<dbReference type="Gene3D" id="3.40.50.300">
    <property type="entry name" value="P-loop containing nucleotide triphosphate hydrolases"/>
    <property type="match status" value="1"/>
</dbReference>
<keyword evidence="3" id="KW-1003">Cell membrane</keyword>
<dbReference type="PANTHER" id="PTHR46743:SF2">
    <property type="entry name" value="TEICHOIC ACIDS EXPORT ATP-BINDING PROTEIN TAGH"/>
    <property type="match status" value="1"/>
</dbReference>
<evidence type="ECO:0000256" key="1">
    <source>
        <dbReference type="ARBA" id="ARBA00005417"/>
    </source>
</evidence>
<dbReference type="EMBL" id="CAJQYY010000001">
    <property type="protein sequence ID" value="CAG4885538.1"/>
    <property type="molecule type" value="Genomic_DNA"/>
</dbReference>
<dbReference type="RefSeq" id="WP_228973636.1">
    <property type="nucleotide sequence ID" value="NZ_CAJQYY010000001.1"/>
</dbReference>
<evidence type="ECO:0000256" key="5">
    <source>
        <dbReference type="ARBA" id="ARBA00022741"/>
    </source>
</evidence>
<dbReference type="InterPro" id="IPR003593">
    <property type="entry name" value="AAA+_ATPase"/>
</dbReference>
<dbReference type="CDD" id="cd03220">
    <property type="entry name" value="ABC_KpsT_Wzt"/>
    <property type="match status" value="1"/>
</dbReference>
<evidence type="ECO:0000313" key="8">
    <source>
        <dbReference type="EMBL" id="CAG4885538.1"/>
    </source>
</evidence>
<evidence type="ECO:0000256" key="6">
    <source>
        <dbReference type="ARBA" id="ARBA00022840"/>
    </source>
</evidence>
<evidence type="ECO:0000313" key="9">
    <source>
        <dbReference type="Proteomes" id="UP000789752"/>
    </source>
</evidence>
<dbReference type="CDD" id="cd10147">
    <property type="entry name" value="Wzt_C-like"/>
    <property type="match status" value="1"/>
</dbReference>
<dbReference type="SMART" id="SM00382">
    <property type="entry name" value="AAA"/>
    <property type="match status" value="1"/>
</dbReference>
<evidence type="ECO:0000256" key="3">
    <source>
        <dbReference type="ARBA" id="ARBA00022475"/>
    </source>
</evidence>
<dbReference type="Proteomes" id="UP000789752">
    <property type="component" value="Unassembled WGS sequence"/>
</dbReference>
<dbReference type="GO" id="GO:0005524">
    <property type="term" value="F:ATP binding"/>
    <property type="evidence" value="ECO:0007669"/>
    <property type="project" value="UniProtKB-KW"/>
</dbReference>
<accession>A0ABM8TX62</accession>
<name>A0ABM8TX62_9BURK</name>
<organism evidence="8 9">
    <name type="scientific">Paraburkholderia gardini</name>
    <dbReference type="NCBI Taxonomy" id="2823469"/>
    <lineage>
        <taxon>Bacteria</taxon>
        <taxon>Pseudomonadati</taxon>
        <taxon>Pseudomonadota</taxon>
        <taxon>Betaproteobacteria</taxon>
        <taxon>Burkholderiales</taxon>
        <taxon>Burkholderiaceae</taxon>
        <taxon>Paraburkholderia</taxon>
    </lineage>
</organism>
<keyword evidence="4" id="KW-0997">Cell inner membrane</keyword>
<keyword evidence="6 8" id="KW-0067">ATP-binding</keyword>
<dbReference type="InterPro" id="IPR029439">
    <property type="entry name" value="Wzt_C"/>
</dbReference>
<protein>
    <submittedName>
        <fullName evidence="8">Vitamin B12 import ATP-binding protein BtuD</fullName>
    </submittedName>
</protein>
<keyword evidence="5" id="KW-0547">Nucleotide-binding</keyword>
<evidence type="ECO:0000256" key="2">
    <source>
        <dbReference type="ARBA" id="ARBA00022448"/>
    </source>
</evidence>
<keyword evidence="9" id="KW-1185">Reference proteome</keyword>
<sequence length="455" mass="50621">MSSDDIAITVEEVSKRFELYDKPSDRLKQFVMPHLRRLLRATPHDYFREFWALRNISFEVRKGEAFGIVGRNGSGKSTLLQIITGTLTPTAGSVSTNGRVAALLELGSGFNPDFSGRENVYLNGALLGFSRAEMDKKFDAIAAFADIGSHLDQPVKSYSSGMVVRLAIAVQTQVEPDILIVDEALAVGDALFQKKCYRKIEKLLDNGCTLLFVSHDQEIVRSLTSRAVFLKTGHAANYGATPDVLFSYREFLQQEEEAAFLDLQKRSTGGSLNQATTKSYGSREVEILGVEVRAADDTPQTVFYAGDKIKIVVDCVSHVDIVNLNVAFRILSKEGVKVTTWGTLNEDMRLPESSADDMFWNKRFKKGERFKVSFSGACNLGANLYEVQVVVAREYDKFYGNQQVLHWMDEAGHITIILKNKEYVFDGVCDLGLRSTLEQETVAVKKLDMGAGSIR</sequence>
<dbReference type="InterPro" id="IPR003439">
    <property type="entry name" value="ABC_transporter-like_ATP-bd"/>
</dbReference>
<dbReference type="Gene3D" id="2.70.50.60">
    <property type="entry name" value="abc- transporter (atp binding component) like domain"/>
    <property type="match status" value="1"/>
</dbReference>
<dbReference type="InterPro" id="IPR027417">
    <property type="entry name" value="P-loop_NTPase"/>
</dbReference>
<comment type="caution">
    <text evidence="8">The sequence shown here is derived from an EMBL/GenBank/DDBJ whole genome shotgun (WGS) entry which is preliminary data.</text>
</comment>
<keyword evidence="4" id="KW-0472">Membrane</keyword>
<dbReference type="PROSITE" id="PS50893">
    <property type="entry name" value="ABC_TRANSPORTER_2"/>
    <property type="match status" value="1"/>
</dbReference>